<keyword evidence="5" id="KW-0653">Protein transport</keyword>
<evidence type="ECO:0000256" key="1">
    <source>
        <dbReference type="ARBA" id="ARBA00004409"/>
    </source>
</evidence>
<feature type="region of interest" description="Disordered" evidence="9">
    <location>
        <begin position="100"/>
        <end position="119"/>
    </location>
</feature>
<dbReference type="GO" id="GO:0048219">
    <property type="term" value="P:inter-Golgi cisterna vesicle-mediated transport"/>
    <property type="evidence" value="ECO:0007669"/>
    <property type="project" value="TreeGrafter"/>
</dbReference>
<evidence type="ECO:0000256" key="5">
    <source>
        <dbReference type="ARBA" id="ARBA00022927"/>
    </source>
</evidence>
<organism evidence="11 12">
    <name type="scientific">Porphyridium purpureum</name>
    <name type="common">Red alga</name>
    <name type="synonym">Porphyridium cruentum</name>
    <dbReference type="NCBI Taxonomy" id="35688"/>
    <lineage>
        <taxon>Eukaryota</taxon>
        <taxon>Rhodophyta</taxon>
        <taxon>Bangiophyceae</taxon>
        <taxon>Porphyridiales</taxon>
        <taxon>Porphyridiaceae</taxon>
        <taxon>Porphyridium</taxon>
    </lineage>
</organism>
<dbReference type="GO" id="GO:0005797">
    <property type="term" value="C:Golgi medial cisterna"/>
    <property type="evidence" value="ECO:0007669"/>
    <property type="project" value="TreeGrafter"/>
</dbReference>
<dbReference type="Proteomes" id="UP000324585">
    <property type="component" value="Unassembled WGS sequence"/>
</dbReference>
<evidence type="ECO:0000256" key="8">
    <source>
        <dbReference type="ARBA" id="ARBA00023136"/>
    </source>
</evidence>
<accession>A0A5J4YX39</accession>
<reference evidence="12" key="1">
    <citation type="journal article" date="2019" name="Nat. Commun.">
        <title>Expansion of phycobilisome linker gene families in mesophilic red algae.</title>
        <authorList>
            <person name="Lee J."/>
            <person name="Kim D."/>
            <person name="Bhattacharya D."/>
            <person name="Yoon H.S."/>
        </authorList>
    </citation>
    <scope>NUCLEOTIDE SEQUENCE [LARGE SCALE GENOMIC DNA]</scope>
    <source>
        <strain evidence="12">CCMP 1328</strain>
    </source>
</reference>
<keyword evidence="7" id="KW-0333">Golgi apparatus</keyword>
<dbReference type="AlphaFoldDB" id="A0A5J4YX39"/>
<dbReference type="InterPro" id="IPR023601">
    <property type="entry name" value="Golgi_SNAP_su1"/>
</dbReference>
<keyword evidence="11" id="KW-0675">Receptor</keyword>
<dbReference type="EMBL" id="VRMN01000003">
    <property type="protein sequence ID" value="KAA8495422.1"/>
    <property type="molecule type" value="Genomic_DNA"/>
</dbReference>
<dbReference type="GO" id="GO:0000139">
    <property type="term" value="C:Golgi membrane"/>
    <property type="evidence" value="ECO:0007669"/>
    <property type="project" value="UniProtKB-SubCell"/>
</dbReference>
<evidence type="ECO:0000313" key="12">
    <source>
        <dbReference type="Proteomes" id="UP000324585"/>
    </source>
</evidence>
<dbReference type="PANTHER" id="PTHR21094:SF2">
    <property type="entry name" value="GOLGI SNAP RECEPTOR COMPLEX MEMBER 1"/>
    <property type="match status" value="1"/>
</dbReference>
<feature type="compositionally biased region" description="Polar residues" evidence="9">
    <location>
        <begin position="105"/>
        <end position="116"/>
    </location>
</feature>
<dbReference type="GO" id="GO:0005484">
    <property type="term" value="F:SNAP receptor activity"/>
    <property type="evidence" value="ECO:0007669"/>
    <property type="project" value="TreeGrafter"/>
</dbReference>
<gene>
    <name evidence="11" type="ORF">FVE85_1577</name>
</gene>
<comment type="subcellular location">
    <subcellularLocation>
        <location evidence="1">Golgi apparatus membrane</location>
        <topology evidence="1">Single-pass type IV membrane protein</topology>
    </subcellularLocation>
</comment>
<evidence type="ECO:0000256" key="9">
    <source>
        <dbReference type="SAM" id="MobiDB-lite"/>
    </source>
</evidence>
<evidence type="ECO:0000313" key="11">
    <source>
        <dbReference type="EMBL" id="KAA8495422.1"/>
    </source>
</evidence>
<sequence>MTAWEQLRREARRLENEVDAKLVVYAKAGFGATHHHHQQQQQSSQHAAYSPNVNGARGRSGEELADREREASSAAEHVEKELESLLSHLSSIVSSMKDHVKAIQTPESRSSHQSGPPLSAMNHALQRHEEILADYKLDFQKTRRHIASIRQHSELFAAHKSRAETGADPLTKEANSLYEERASLAASTNVADNSVAQGLTLRDELLRQRANFSAMMDRVQAMGSSVPAINTVINQIKRKKNRDVIIFAIVVSVLTFVTLVWKLF</sequence>
<feature type="compositionally biased region" description="Basic and acidic residues" evidence="9">
    <location>
        <begin position="59"/>
        <end position="79"/>
    </location>
</feature>
<feature type="transmembrane region" description="Helical" evidence="10">
    <location>
        <begin position="244"/>
        <end position="261"/>
    </location>
</feature>
<evidence type="ECO:0000256" key="6">
    <source>
        <dbReference type="ARBA" id="ARBA00022989"/>
    </source>
</evidence>
<comment type="similarity">
    <text evidence="2">Belongs to the GOSR1 family.</text>
</comment>
<evidence type="ECO:0000256" key="4">
    <source>
        <dbReference type="ARBA" id="ARBA00022692"/>
    </source>
</evidence>
<dbReference type="Pfam" id="PF12352">
    <property type="entry name" value="V-SNARE_C"/>
    <property type="match status" value="1"/>
</dbReference>
<dbReference type="GO" id="GO:0031201">
    <property type="term" value="C:SNARE complex"/>
    <property type="evidence" value="ECO:0007669"/>
    <property type="project" value="TreeGrafter"/>
</dbReference>
<dbReference type="GO" id="GO:0006906">
    <property type="term" value="P:vesicle fusion"/>
    <property type="evidence" value="ECO:0007669"/>
    <property type="project" value="TreeGrafter"/>
</dbReference>
<dbReference type="OrthoDB" id="5688at2759"/>
<dbReference type="OMA" id="EILRDYC"/>
<dbReference type="PANTHER" id="PTHR21094">
    <property type="entry name" value="GOS-28 SNARE- RELATED"/>
    <property type="match status" value="1"/>
</dbReference>
<evidence type="ECO:0000256" key="7">
    <source>
        <dbReference type="ARBA" id="ARBA00023034"/>
    </source>
</evidence>
<evidence type="ECO:0000256" key="2">
    <source>
        <dbReference type="ARBA" id="ARBA00008473"/>
    </source>
</evidence>
<dbReference type="GO" id="GO:0006888">
    <property type="term" value="P:endoplasmic reticulum to Golgi vesicle-mediated transport"/>
    <property type="evidence" value="ECO:0007669"/>
    <property type="project" value="InterPro"/>
</dbReference>
<protein>
    <submittedName>
        <fullName evidence="11">Golgi SNAP receptor complex member 1-2</fullName>
    </submittedName>
</protein>
<keyword evidence="6 10" id="KW-1133">Transmembrane helix</keyword>
<feature type="region of interest" description="Disordered" evidence="9">
    <location>
        <begin position="31"/>
        <end position="79"/>
    </location>
</feature>
<keyword evidence="8 10" id="KW-0472">Membrane</keyword>
<keyword evidence="12" id="KW-1185">Reference proteome</keyword>
<comment type="caution">
    <text evidence="11">The sequence shown here is derived from an EMBL/GenBank/DDBJ whole genome shotgun (WGS) entry which is preliminary data.</text>
</comment>
<name>A0A5J4YX39_PORPP</name>
<keyword evidence="3" id="KW-0813">Transport</keyword>
<dbReference type="GO" id="GO:0015031">
    <property type="term" value="P:protein transport"/>
    <property type="evidence" value="ECO:0007669"/>
    <property type="project" value="UniProtKB-KW"/>
</dbReference>
<dbReference type="GO" id="GO:0005801">
    <property type="term" value="C:cis-Golgi network"/>
    <property type="evidence" value="ECO:0007669"/>
    <property type="project" value="InterPro"/>
</dbReference>
<evidence type="ECO:0000256" key="10">
    <source>
        <dbReference type="SAM" id="Phobius"/>
    </source>
</evidence>
<keyword evidence="4 10" id="KW-0812">Transmembrane</keyword>
<evidence type="ECO:0000256" key="3">
    <source>
        <dbReference type="ARBA" id="ARBA00022448"/>
    </source>
</evidence>
<proteinExistence type="inferred from homology"/>